<feature type="transmembrane region" description="Helical" evidence="1">
    <location>
        <begin position="266"/>
        <end position="299"/>
    </location>
</feature>
<keyword evidence="2" id="KW-0808">Transferase</keyword>
<feature type="transmembrane region" description="Helical" evidence="1">
    <location>
        <begin position="12"/>
        <end position="32"/>
    </location>
</feature>
<keyword evidence="1" id="KW-1133">Transmembrane helix</keyword>
<feature type="transmembrane region" description="Helical" evidence="1">
    <location>
        <begin position="333"/>
        <end position="349"/>
    </location>
</feature>
<dbReference type="RefSeq" id="WP_413267770.1">
    <property type="nucleotide sequence ID" value="NZ_JBHFNR010000279.1"/>
</dbReference>
<sequence>MFSQRSYSFKNFLLTVAIPIIAFWILVFLLGYPLPSLDDIFFTGAAINLSKGGEFTNPYLEAWNSVLSSGKFYYQPPFYSYTLAGWLKIAGINTTSLRLFQYLCYATFSLSSALLLRFYGFPRITAFCVTVLFALWHCNPNPFYSTGFRHDALGMAFLALGLWLLAQDNWWRYFLGFSFIGSAVFTSPITSAYGFSFGLAILAINVIYRGGINKIDSKYILLRTLALLAASGLVFTLFLLCINFELKTFISDFVLTASWRKAANINGIIIFFQMISRAFGIVLNVPSYLLFLAITVILFRKRHLIPMYLKILFFGLTMGMILNMFLYAFAWGFNFFFCWVGIVCIVSLIGKSKLRLYAVIGTFIIYLSSQTLNIISLVGREDVPKSKYEEIKEAVLAKPNRKYAIDSVSARFVFDYNLPKNSIDWLYMKPAPAGIPDSLKDKKPDVSWIVSRSNLSKFIPEMQLDYPRVKFMGQKFDSLPKKPFDIILIP</sequence>
<name>A0ABV4Y2F3_9CYAN</name>
<gene>
    <name evidence="2" type="ORF">ACE1CI_35080</name>
</gene>
<feature type="transmembrane region" description="Helical" evidence="1">
    <location>
        <begin position="311"/>
        <end position="327"/>
    </location>
</feature>
<evidence type="ECO:0000313" key="3">
    <source>
        <dbReference type="Proteomes" id="UP001576784"/>
    </source>
</evidence>
<dbReference type="EMBL" id="JBHFNR010000279">
    <property type="protein sequence ID" value="MFB2898170.1"/>
    <property type="molecule type" value="Genomic_DNA"/>
</dbReference>
<accession>A0ABV4Y2F3</accession>
<dbReference type="Proteomes" id="UP001576784">
    <property type="component" value="Unassembled WGS sequence"/>
</dbReference>
<keyword evidence="1" id="KW-0812">Transmembrane</keyword>
<feature type="transmembrane region" description="Helical" evidence="1">
    <location>
        <begin position="220"/>
        <end position="246"/>
    </location>
</feature>
<feature type="transmembrane region" description="Helical" evidence="1">
    <location>
        <begin position="178"/>
        <end position="208"/>
    </location>
</feature>
<evidence type="ECO:0000313" key="2">
    <source>
        <dbReference type="EMBL" id="MFB2898170.1"/>
    </source>
</evidence>
<keyword evidence="3" id="KW-1185">Reference proteome</keyword>
<keyword evidence="2" id="KW-0328">Glycosyltransferase</keyword>
<reference evidence="2 3" key="1">
    <citation type="submission" date="2024-09" db="EMBL/GenBank/DDBJ databases">
        <title>Floridaenema gen nov. (Aerosakkonemataceae, Aerosakkonematales ord. nov., Cyanobacteria) from benthic tropical and subtropical fresh waters, with the description of four new species.</title>
        <authorList>
            <person name="Moretto J.A."/>
            <person name="Berthold D.E."/>
            <person name="Lefler F.W."/>
            <person name="Huang I.-S."/>
            <person name="Laughinghouse H. IV."/>
        </authorList>
    </citation>
    <scope>NUCLEOTIDE SEQUENCE [LARGE SCALE GENOMIC DNA]</scope>
    <source>
        <strain evidence="2 3">BLCC-F50</strain>
    </source>
</reference>
<organism evidence="2 3">
    <name type="scientific">Floridaenema flaviceps BLCC-F50</name>
    <dbReference type="NCBI Taxonomy" id="3153642"/>
    <lineage>
        <taxon>Bacteria</taxon>
        <taxon>Bacillati</taxon>
        <taxon>Cyanobacteriota</taxon>
        <taxon>Cyanophyceae</taxon>
        <taxon>Oscillatoriophycideae</taxon>
        <taxon>Aerosakkonematales</taxon>
        <taxon>Aerosakkonemataceae</taxon>
        <taxon>Floridanema</taxon>
        <taxon>Floridanema flaviceps</taxon>
    </lineage>
</organism>
<comment type="caution">
    <text evidence="2">The sequence shown here is derived from an EMBL/GenBank/DDBJ whole genome shotgun (WGS) entry which is preliminary data.</text>
</comment>
<proteinExistence type="predicted"/>
<dbReference type="GO" id="GO:0016757">
    <property type="term" value="F:glycosyltransferase activity"/>
    <property type="evidence" value="ECO:0007669"/>
    <property type="project" value="UniProtKB-KW"/>
</dbReference>
<protein>
    <submittedName>
        <fullName evidence="2">ArnT family glycosyltransferase</fullName>
        <ecNumber evidence="2">2.4.-.-</ecNumber>
    </submittedName>
</protein>
<evidence type="ECO:0000256" key="1">
    <source>
        <dbReference type="SAM" id="Phobius"/>
    </source>
</evidence>
<dbReference type="EC" id="2.4.-.-" evidence="2"/>
<keyword evidence="1" id="KW-0472">Membrane</keyword>
<feature type="transmembrane region" description="Helical" evidence="1">
    <location>
        <begin position="356"/>
        <end position="378"/>
    </location>
</feature>
<feature type="transmembrane region" description="Helical" evidence="1">
    <location>
        <begin position="118"/>
        <end position="136"/>
    </location>
</feature>